<feature type="transmembrane region" description="Helical" evidence="1">
    <location>
        <begin position="137"/>
        <end position="160"/>
    </location>
</feature>
<sequence>MFIAAIIISLVLVNPYLRLDIDGSRLDMSGNLHYALLVAHIFTAAVAIVLGPLQFMSKVRARRTLHRTIGRAYLLAGVLPSAVTAIPVALWSGRIVTQVGLVVAAALWLVTGGLAYRAARRRDFIGHRDWMMRNYALTFLAVTSRILTPLLLLAQLPFVGDGAGPVAERVQSMIPVGQTLGWIVNLVVAETLIRRRSRDSGLHTGDACH</sequence>
<keyword evidence="1" id="KW-0472">Membrane</keyword>
<dbReference type="AlphaFoldDB" id="A0A1C5AWV6"/>
<dbReference type="EMBL" id="FMCU01000035">
    <property type="protein sequence ID" value="SCF49544.1"/>
    <property type="molecule type" value="Genomic_DNA"/>
</dbReference>
<dbReference type="Pfam" id="PF10067">
    <property type="entry name" value="DUF2306"/>
    <property type="match status" value="1"/>
</dbReference>
<protein>
    <submittedName>
        <fullName evidence="2">Predicted membrane protein (DUF2306)</fullName>
    </submittedName>
</protein>
<organism evidence="2 3">
    <name type="scientific">Micromonospora matsumotoense</name>
    <dbReference type="NCBI Taxonomy" id="121616"/>
    <lineage>
        <taxon>Bacteria</taxon>
        <taxon>Bacillati</taxon>
        <taxon>Actinomycetota</taxon>
        <taxon>Actinomycetes</taxon>
        <taxon>Micromonosporales</taxon>
        <taxon>Micromonosporaceae</taxon>
        <taxon>Micromonospora</taxon>
    </lineage>
</organism>
<keyword evidence="1" id="KW-1133">Transmembrane helix</keyword>
<name>A0A1C5AWV6_9ACTN</name>
<feature type="transmembrane region" description="Helical" evidence="1">
    <location>
        <begin position="96"/>
        <end position="116"/>
    </location>
</feature>
<proteinExistence type="predicted"/>
<dbReference type="Proteomes" id="UP000198797">
    <property type="component" value="Unassembled WGS sequence"/>
</dbReference>
<accession>A0A1C5AWV6</accession>
<dbReference type="InterPro" id="IPR018750">
    <property type="entry name" value="DUF2306_membrane"/>
</dbReference>
<evidence type="ECO:0000256" key="1">
    <source>
        <dbReference type="SAM" id="Phobius"/>
    </source>
</evidence>
<gene>
    <name evidence="2" type="ORF">GA0070216_13533</name>
</gene>
<reference evidence="3" key="1">
    <citation type="submission" date="2016-06" db="EMBL/GenBank/DDBJ databases">
        <authorList>
            <person name="Varghese N."/>
            <person name="Submissions Spin"/>
        </authorList>
    </citation>
    <scope>NUCLEOTIDE SEQUENCE [LARGE SCALE GENOMIC DNA]</scope>
    <source>
        <strain evidence="3">DSM 44100</strain>
    </source>
</reference>
<feature type="transmembrane region" description="Helical" evidence="1">
    <location>
        <begin position="31"/>
        <end position="51"/>
    </location>
</feature>
<keyword evidence="1" id="KW-0812">Transmembrane</keyword>
<dbReference type="STRING" id="121616.GA0070216_13533"/>
<feature type="transmembrane region" description="Helical" evidence="1">
    <location>
        <begin position="72"/>
        <end position="90"/>
    </location>
</feature>
<evidence type="ECO:0000313" key="3">
    <source>
        <dbReference type="Proteomes" id="UP000198797"/>
    </source>
</evidence>
<feature type="transmembrane region" description="Helical" evidence="1">
    <location>
        <begin position="172"/>
        <end position="193"/>
    </location>
</feature>
<keyword evidence="3" id="KW-1185">Reference proteome</keyword>
<evidence type="ECO:0000313" key="2">
    <source>
        <dbReference type="EMBL" id="SCF49544.1"/>
    </source>
</evidence>